<proteinExistence type="inferred from homology"/>
<comment type="similarity">
    <text evidence="1">Belongs to the RutC family.</text>
</comment>
<evidence type="ECO:0000256" key="1">
    <source>
        <dbReference type="ARBA" id="ARBA00010552"/>
    </source>
</evidence>
<accession>A0ABD5RX08</accession>
<dbReference type="AlphaFoldDB" id="A0ABD5RX08"/>
<evidence type="ECO:0000313" key="3">
    <source>
        <dbReference type="Proteomes" id="UP001596328"/>
    </source>
</evidence>
<keyword evidence="3" id="KW-1185">Reference proteome</keyword>
<sequence>MSRLAINPTELKDAREIGYNHAIIDEGTFYMAGQVAMDADSSVVGDDIETQARKAYDNVGVLLETVGKSFDDVAKVTTHIVDPAEHYYDGYKSVYWETFEEPYPCHTVLGHEQLANEEYLVEIEVEVPFTTDDIESLEPDGSIIREV</sequence>
<reference evidence="2 3" key="1">
    <citation type="journal article" date="2019" name="Int. J. Syst. Evol. Microbiol.">
        <title>The Global Catalogue of Microorganisms (GCM) 10K type strain sequencing project: providing services to taxonomists for standard genome sequencing and annotation.</title>
        <authorList>
            <consortium name="The Broad Institute Genomics Platform"/>
            <consortium name="The Broad Institute Genome Sequencing Center for Infectious Disease"/>
            <person name="Wu L."/>
            <person name="Ma J."/>
        </authorList>
    </citation>
    <scope>NUCLEOTIDE SEQUENCE [LARGE SCALE GENOMIC DNA]</scope>
    <source>
        <strain evidence="2 3">NBRC 111368</strain>
    </source>
</reference>
<dbReference type="Gene3D" id="3.30.1330.40">
    <property type="entry name" value="RutC-like"/>
    <property type="match status" value="1"/>
</dbReference>
<evidence type="ECO:0000313" key="2">
    <source>
        <dbReference type="EMBL" id="MFC6723277.1"/>
    </source>
</evidence>
<dbReference type="EMBL" id="JBHSWU010000009">
    <property type="protein sequence ID" value="MFC6723277.1"/>
    <property type="molecule type" value="Genomic_DNA"/>
</dbReference>
<dbReference type="CDD" id="cd00448">
    <property type="entry name" value="YjgF_YER057c_UK114_family"/>
    <property type="match status" value="1"/>
</dbReference>
<comment type="caution">
    <text evidence="2">The sequence shown here is derived from an EMBL/GenBank/DDBJ whole genome shotgun (WGS) entry which is preliminary data.</text>
</comment>
<dbReference type="GO" id="GO:0016787">
    <property type="term" value="F:hydrolase activity"/>
    <property type="evidence" value="ECO:0007669"/>
    <property type="project" value="UniProtKB-KW"/>
</dbReference>
<gene>
    <name evidence="2" type="ORF">ACFQE1_02480</name>
</gene>
<organism evidence="2 3">
    <name type="scientific">Halobium palmae</name>
    <dbReference type="NCBI Taxonomy" id="1776492"/>
    <lineage>
        <taxon>Archaea</taxon>
        <taxon>Methanobacteriati</taxon>
        <taxon>Methanobacteriota</taxon>
        <taxon>Stenosarchaea group</taxon>
        <taxon>Halobacteria</taxon>
        <taxon>Halobacteriales</taxon>
        <taxon>Haloferacaceae</taxon>
        <taxon>Halobium</taxon>
    </lineage>
</organism>
<dbReference type="InterPro" id="IPR035959">
    <property type="entry name" value="RutC-like_sf"/>
</dbReference>
<dbReference type="EC" id="3.5.-.-" evidence="2"/>
<dbReference type="Proteomes" id="UP001596328">
    <property type="component" value="Unassembled WGS sequence"/>
</dbReference>
<dbReference type="Pfam" id="PF01042">
    <property type="entry name" value="Ribonuc_L-PSP"/>
    <property type="match status" value="1"/>
</dbReference>
<keyword evidence="2" id="KW-0378">Hydrolase</keyword>
<dbReference type="PANTHER" id="PTHR11803">
    <property type="entry name" value="2-IMINOBUTANOATE/2-IMINOPROPANOATE DEAMINASE RIDA"/>
    <property type="match status" value="1"/>
</dbReference>
<name>A0ABD5RX08_9EURY</name>
<dbReference type="InterPro" id="IPR006175">
    <property type="entry name" value="YjgF/YER057c/UK114"/>
</dbReference>
<dbReference type="PANTHER" id="PTHR11803:SF58">
    <property type="entry name" value="PROTEIN HMF1-RELATED"/>
    <property type="match status" value="1"/>
</dbReference>
<protein>
    <submittedName>
        <fullName evidence="2">RidA family protein</fullName>
        <ecNumber evidence="2">3.5.-.-</ecNumber>
    </submittedName>
</protein>
<dbReference type="SUPFAM" id="SSF55298">
    <property type="entry name" value="YjgF-like"/>
    <property type="match status" value="1"/>
</dbReference>